<evidence type="ECO:0000313" key="7">
    <source>
        <dbReference type="Proteomes" id="UP000198773"/>
    </source>
</evidence>
<dbReference type="PANTHER" id="PTHR43094">
    <property type="entry name" value="AMINOTRANSFERASE"/>
    <property type="match status" value="1"/>
</dbReference>
<keyword evidence="7" id="KW-1185">Reference proteome</keyword>
<organism evidence="6 7">
    <name type="scientific">Alkalimonas amylolytica</name>
    <dbReference type="NCBI Taxonomy" id="152573"/>
    <lineage>
        <taxon>Bacteria</taxon>
        <taxon>Pseudomonadati</taxon>
        <taxon>Pseudomonadota</taxon>
        <taxon>Gammaproteobacteria</taxon>
        <taxon>Alkalimonas</taxon>
    </lineage>
</organism>
<dbReference type="STRING" id="152573.SAMN04488051_104177"/>
<sequence>MTLHSAATSTDQLVELDKQHFTHPWTVFDVFAEQGALPIASADGCYITDSNGKRYLDAVGGLWCTNIGLGRTEMADAIAEQCRTMAFANPFVDMTNIPATQLAAKLAELAPGDLNHVIFTCGGSTAVDSSYRLIQYYQNCRGKPEKKHILSRKNSYHGSTYLSMSIGGKAGDHPPEFDFIKDFIHHLSCPNYYRAPAGLSETDYLQLLLQEMEERILQLGPERIAAFYAEPVFGAGGVIVPPAGYHHATWALCKKYDILYVSDEVVTSFGRLGHWFASWDLFGIKPDIITTAKGITSGYQPLGACIYSDRIHQVISEPGHGRCFAHGFTYSGHPVACAAALKNIEIIEREQLLQRVQQIGPYFQQQMKTLEDLPIVGQVRGQQLMVCVENVRDKVSKALFPEELDIGKRIADHAEDLGLIVRPIVHLNVMSPPLTITKAQVDTIVATLRQAIERTIVDLQAEGHLPASQQQKRA</sequence>
<dbReference type="InterPro" id="IPR005814">
    <property type="entry name" value="Aminotrans_3"/>
</dbReference>
<proteinExistence type="inferred from homology"/>
<dbReference type="GO" id="GO:0030170">
    <property type="term" value="F:pyridoxal phosphate binding"/>
    <property type="evidence" value="ECO:0007669"/>
    <property type="project" value="InterPro"/>
</dbReference>
<dbReference type="Proteomes" id="UP000198773">
    <property type="component" value="Unassembled WGS sequence"/>
</dbReference>
<comment type="similarity">
    <text evidence="1 5">Belongs to the class-III pyridoxal-phosphate-dependent aminotransferase family.</text>
</comment>
<evidence type="ECO:0000256" key="3">
    <source>
        <dbReference type="ARBA" id="ARBA00022679"/>
    </source>
</evidence>
<dbReference type="Pfam" id="PF00202">
    <property type="entry name" value="Aminotran_3"/>
    <property type="match status" value="1"/>
</dbReference>
<dbReference type="AlphaFoldDB" id="A0A1H4CIC9"/>
<dbReference type="InterPro" id="IPR015421">
    <property type="entry name" value="PyrdxlP-dep_Trfase_major"/>
</dbReference>
<keyword evidence="3 6" id="KW-0808">Transferase</keyword>
<dbReference type="PANTHER" id="PTHR43094:SF1">
    <property type="entry name" value="AMINOTRANSFERASE CLASS-III"/>
    <property type="match status" value="1"/>
</dbReference>
<dbReference type="Gene3D" id="3.90.1150.10">
    <property type="entry name" value="Aspartate Aminotransferase, domain 1"/>
    <property type="match status" value="1"/>
</dbReference>
<gene>
    <name evidence="6" type="ORF">SAMN04488051_104177</name>
</gene>
<evidence type="ECO:0000256" key="2">
    <source>
        <dbReference type="ARBA" id="ARBA00022576"/>
    </source>
</evidence>
<dbReference type="RefSeq" id="WP_091342348.1">
    <property type="nucleotide sequence ID" value="NZ_FNRM01000004.1"/>
</dbReference>
<dbReference type="CDD" id="cd00610">
    <property type="entry name" value="OAT_like"/>
    <property type="match status" value="1"/>
</dbReference>
<accession>A0A1H4CIC9</accession>
<evidence type="ECO:0000256" key="5">
    <source>
        <dbReference type="RuleBase" id="RU003560"/>
    </source>
</evidence>
<dbReference type="GO" id="GO:0005829">
    <property type="term" value="C:cytosol"/>
    <property type="evidence" value="ECO:0007669"/>
    <property type="project" value="TreeGrafter"/>
</dbReference>
<evidence type="ECO:0000256" key="1">
    <source>
        <dbReference type="ARBA" id="ARBA00008954"/>
    </source>
</evidence>
<keyword evidence="4 5" id="KW-0663">Pyridoxal phosphate</keyword>
<dbReference type="InterPro" id="IPR015424">
    <property type="entry name" value="PyrdxlP-dep_Trfase"/>
</dbReference>
<dbReference type="EMBL" id="FNRM01000004">
    <property type="protein sequence ID" value="SEA60181.1"/>
    <property type="molecule type" value="Genomic_DNA"/>
</dbReference>
<protein>
    <submittedName>
        <fullName evidence="6">Adenosylmethionine-8-amino-7-oxononanoate aminotransferase</fullName>
    </submittedName>
</protein>
<dbReference type="NCBIfam" id="NF005447">
    <property type="entry name" value="PRK07036.1"/>
    <property type="match status" value="1"/>
</dbReference>
<name>A0A1H4CIC9_ALKAM</name>
<dbReference type="SUPFAM" id="SSF53383">
    <property type="entry name" value="PLP-dependent transferases"/>
    <property type="match status" value="1"/>
</dbReference>
<dbReference type="PIRSF" id="PIRSF000521">
    <property type="entry name" value="Transaminase_4ab_Lys_Orn"/>
    <property type="match status" value="1"/>
</dbReference>
<dbReference type="FunFam" id="3.40.640.10:FF:000014">
    <property type="entry name" value="Adenosylmethionine-8-amino-7-oxononanoate aminotransferase, probable"/>
    <property type="match status" value="1"/>
</dbReference>
<evidence type="ECO:0000313" key="6">
    <source>
        <dbReference type="EMBL" id="SEA60181.1"/>
    </source>
</evidence>
<dbReference type="InterPro" id="IPR015422">
    <property type="entry name" value="PyrdxlP-dep_Trfase_small"/>
</dbReference>
<dbReference type="GO" id="GO:0008483">
    <property type="term" value="F:transaminase activity"/>
    <property type="evidence" value="ECO:0007669"/>
    <property type="project" value="UniProtKB-KW"/>
</dbReference>
<dbReference type="OrthoDB" id="9801052at2"/>
<reference evidence="6 7" key="1">
    <citation type="submission" date="2016-10" db="EMBL/GenBank/DDBJ databases">
        <authorList>
            <person name="de Groot N.N."/>
        </authorList>
    </citation>
    <scope>NUCLEOTIDE SEQUENCE [LARGE SCALE GENOMIC DNA]</scope>
    <source>
        <strain evidence="6 7">CGMCC 1.3430</strain>
    </source>
</reference>
<keyword evidence="2 6" id="KW-0032">Aminotransferase</keyword>
<evidence type="ECO:0000256" key="4">
    <source>
        <dbReference type="ARBA" id="ARBA00022898"/>
    </source>
</evidence>
<dbReference type="Gene3D" id="3.40.640.10">
    <property type="entry name" value="Type I PLP-dependent aspartate aminotransferase-like (Major domain)"/>
    <property type="match status" value="1"/>
</dbReference>